<sequence length="425" mass="49786">MIASSQKKLKHGQFKKLGVAFGYILNFYKYPPLEDITVEEFETFALDRLQVLKAIEGAILRNKTEEQIHSHIKQISDEFLPLRSNDGKQRYDLQAERRKDHISHFILRLAYCRKSRFINEKIEDRDAFLRDENIMWPQLSTTEKESMKDELNLTHDFLKDPIFVVEFENALELVSRRAVYLKDGKAYVPAHEQITLVLSEFRKRLEEALLLTSKAFPKLDDERILPLLNNINKQYLGKNFTGKNVIEGKITADDVDEGIGLTIEEALIFWRKSFSMIDDSKFQREYAYNIRHNYGIEGRRKDYAPLGCMSIISNNQPGPSENHGCPFRHFSEENLKATLIDNGIRNTDQINNIITLVRDQHYQIACTRFYEMTRNLEDLNEDKPVVETIQHPNQYYEESIKLAKSKKKTLLPVFDPQQNSYLIRK</sequence>
<evidence type="ECO:0000256" key="3">
    <source>
        <dbReference type="ARBA" id="ARBA00022485"/>
    </source>
</evidence>
<keyword evidence="8" id="KW-0411">Iron-sulfur</keyword>
<evidence type="ECO:0000256" key="8">
    <source>
        <dbReference type="ARBA" id="ARBA00023014"/>
    </source>
</evidence>
<evidence type="ECO:0000313" key="11">
    <source>
        <dbReference type="EMBL" id="CAG8492731.1"/>
    </source>
</evidence>
<keyword evidence="3" id="KW-0004">4Fe-4S</keyword>
<dbReference type="Pfam" id="PF04104">
    <property type="entry name" value="DNA_primase_lrg"/>
    <property type="match status" value="1"/>
</dbReference>
<evidence type="ECO:0000259" key="10">
    <source>
        <dbReference type="Pfam" id="PF04104"/>
    </source>
</evidence>
<protein>
    <submittedName>
        <fullName evidence="11">7240_t:CDS:1</fullName>
    </submittedName>
</protein>
<evidence type="ECO:0000256" key="1">
    <source>
        <dbReference type="ARBA" id="ARBA00001966"/>
    </source>
</evidence>
<gene>
    <name evidence="11" type="ORF">DEBURN_LOCUS4265</name>
</gene>
<dbReference type="GO" id="GO:0051539">
    <property type="term" value="F:4 iron, 4 sulfur cluster binding"/>
    <property type="evidence" value="ECO:0007669"/>
    <property type="project" value="UniProtKB-KW"/>
</dbReference>
<dbReference type="EMBL" id="CAJVPK010000314">
    <property type="protein sequence ID" value="CAG8492731.1"/>
    <property type="molecule type" value="Genomic_DNA"/>
</dbReference>
<keyword evidence="4" id="KW-0639">Primosome</keyword>
<dbReference type="InterPro" id="IPR058560">
    <property type="entry name" value="DNA_primase_C"/>
</dbReference>
<dbReference type="InterPro" id="IPR007238">
    <property type="entry name" value="DNA_primase_lsu_euk/arc"/>
</dbReference>
<evidence type="ECO:0000256" key="2">
    <source>
        <dbReference type="ARBA" id="ARBA00010564"/>
    </source>
</evidence>
<accession>A0A9N8ZDQ0</accession>
<feature type="domain" description="DNA primase large subunit C-terminal" evidence="10">
    <location>
        <begin position="258"/>
        <end position="396"/>
    </location>
</feature>
<keyword evidence="6" id="KW-0479">Metal-binding</keyword>
<dbReference type="Pfam" id="PF26466">
    <property type="entry name" value="DNA_primase_lrg_N"/>
    <property type="match status" value="2"/>
</dbReference>
<evidence type="ECO:0000256" key="9">
    <source>
        <dbReference type="ARBA" id="ARBA00023125"/>
    </source>
</evidence>
<evidence type="ECO:0000256" key="7">
    <source>
        <dbReference type="ARBA" id="ARBA00023004"/>
    </source>
</evidence>
<dbReference type="GO" id="GO:0005658">
    <property type="term" value="C:alpha DNA polymerase:primase complex"/>
    <property type="evidence" value="ECO:0007669"/>
    <property type="project" value="TreeGrafter"/>
</dbReference>
<evidence type="ECO:0000313" key="12">
    <source>
        <dbReference type="Proteomes" id="UP000789706"/>
    </source>
</evidence>
<dbReference type="PANTHER" id="PTHR10537">
    <property type="entry name" value="DNA PRIMASE LARGE SUBUNIT"/>
    <property type="match status" value="1"/>
</dbReference>
<dbReference type="GO" id="GO:0006269">
    <property type="term" value="P:DNA replication, synthesis of primer"/>
    <property type="evidence" value="ECO:0007669"/>
    <property type="project" value="UniProtKB-KW"/>
</dbReference>
<dbReference type="Gene3D" id="1.20.930.80">
    <property type="match status" value="1"/>
</dbReference>
<dbReference type="GO" id="GO:0046872">
    <property type="term" value="F:metal ion binding"/>
    <property type="evidence" value="ECO:0007669"/>
    <property type="project" value="UniProtKB-KW"/>
</dbReference>
<evidence type="ECO:0000256" key="5">
    <source>
        <dbReference type="ARBA" id="ARBA00022705"/>
    </source>
</evidence>
<dbReference type="GO" id="GO:0003677">
    <property type="term" value="F:DNA binding"/>
    <property type="evidence" value="ECO:0007669"/>
    <property type="project" value="UniProtKB-KW"/>
</dbReference>
<comment type="caution">
    <text evidence="11">The sequence shown here is derived from an EMBL/GenBank/DDBJ whole genome shotgun (WGS) entry which is preliminary data.</text>
</comment>
<dbReference type="PANTHER" id="PTHR10537:SF3">
    <property type="entry name" value="DNA PRIMASE LARGE SUBUNIT"/>
    <property type="match status" value="1"/>
</dbReference>
<name>A0A9N8ZDQ0_9GLOM</name>
<keyword evidence="7" id="KW-0408">Iron</keyword>
<dbReference type="AlphaFoldDB" id="A0A9N8ZDQ0"/>
<evidence type="ECO:0000256" key="4">
    <source>
        <dbReference type="ARBA" id="ARBA00022515"/>
    </source>
</evidence>
<dbReference type="GO" id="GO:0006270">
    <property type="term" value="P:DNA replication initiation"/>
    <property type="evidence" value="ECO:0007669"/>
    <property type="project" value="TreeGrafter"/>
</dbReference>
<comment type="similarity">
    <text evidence="2">Belongs to the eukaryotic-type primase large subunit family.</text>
</comment>
<proteinExistence type="inferred from homology"/>
<evidence type="ECO:0000256" key="6">
    <source>
        <dbReference type="ARBA" id="ARBA00022723"/>
    </source>
</evidence>
<dbReference type="InterPro" id="IPR016558">
    <property type="entry name" value="DNA_primase_lsu_euk"/>
</dbReference>
<comment type="cofactor">
    <cofactor evidence="1">
        <name>[4Fe-4S] cluster</name>
        <dbReference type="ChEBI" id="CHEBI:49883"/>
    </cofactor>
</comment>
<keyword evidence="12" id="KW-1185">Reference proteome</keyword>
<reference evidence="11" key="1">
    <citation type="submission" date="2021-06" db="EMBL/GenBank/DDBJ databases">
        <authorList>
            <person name="Kallberg Y."/>
            <person name="Tangrot J."/>
            <person name="Rosling A."/>
        </authorList>
    </citation>
    <scope>NUCLEOTIDE SEQUENCE</scope>
    <source>
        <strain evidence="11">AZ414A</strain>
    </source>
</reference>
<organism evidence="11 12">
    <name type="scientific">Diversispora eburnea</name>
    <dbReference type="NCBI Taxonomy" id="1213867"/>
    <lineage>
        <taxon>Eukaryota</taxon>
        <taxon>Fungi</taxon>
        <taxon>Fungi incertae sedis</taxon>
        <taxon>Mucoromycota</taxon>
        <taxon>Glomeromycotina</taxon>
        <taxon>Glomeromycetes</taxon>
        <taxon>Diversisporales</taxon>
        <taxon>Diversisporaceae</taxon>
        <taxon>Diversispora</taxon>
    </lineage>
</organism>
<keyword evidence="9" id="KW-0238">DNA-binding</keyword>
<keyword evidence="5" id="KW-0235">DNA replication</keyword>
<dbReference type="OrthoDB" id="421393at2759"/>
<dbReference type="Proteomes" id="UP000789706">
    <property type="component" value="Unassembled WGS sequence"/>
</dbReference>
<dbReference type="CDD" id="cd07322">
    <property type="entry name" value="PriL_PriS_Eukaryotic"/>
    <property type="match status" value="1"/>
</dbReference>